<evidence type="ECO:0000313" key="12">
    <source>
        <dbReference type="EMBL" id="MBB5822347.1"/>
    </source>
</evidence>
<keyword evidence="5 10" id="KW-0479">Metal-binding</keyword>
<evidence type="ECO:0000256" key="8">
    <source>
        <dbReference type="ARBA" id="ARBA00049158"/>
    </source>
</evidence>
<evidence type="ECO:0000256" key="4">
    <source>
        <dbReference type="ARBA" id="ARBA00009759"/>
    </source>
</evidence>
<evidence type="ECO:0000256" key="9">
    <source>
        <dbReference type="ARBA" id="ARBA00053547"/>
    </source>
</evidence>
<name>A0A7W9IKH1_9ACTN</name>
<evidence type="ECO:0000256" key="3">
    <source>
        <dbReference type="ARBA" id="ARBA00004970"/>
    </source>
</evidence>
<comment type="cofactor">
    <cofactor evidence="2 10 11">
        <name>Mg(2+)</name>
        <dbReference type="ChEBI" id="CHEBI:18420"/>
    </cofactor>
</comment>
<dbReference type="FunFam" id="3.30.540.10:FF:000003">
    <property type="entry name" value="Inositol-1-monophosphatase"/>
    <property type="match status" value="1"/>
</dbReference>
<dbReference type="AlphaFoldDB" id="A0A7W9IKH1"/>
<dbReference type="Proteomes" id="UP000540685">
    <property type="component" value="Unassembled WGS sequence"/>
</dbReference>
<dbReference type="InterPro" id="IPR000760">
    <property type="entry name" value="Inositol_monophosphatase-like"/>
</dbReference>
<evidence type="ECO:0000256" key="7">
    <source>
        <dbReference type="ARBA" id="ARBA00022842"/>
    </source>
</evidence>
<organism evidence="12 13">
    <name type="scientific">Streptosporangium becharense</name>
    <dbReference type="NCBI Taxonomy" id="1816182"/>
    <lineage>
        <taxon>Bacteria</taxon>
        <taxon>Bacillati</taxon>
        <taxon>Actinomycetota</taxon>
        <taxon>Actinomycetes</taxon>
        <taxon>Streptosporangiales</taxon>
        <taxon>Streptosporangiaceae</taxon>
        <taxon>Streptosporangium</taxon>
    </lineage>
</organism>
<comment type="catalytic activity">
    <reaction evidence="1 11">
        <text>a myo-inositol phosphate + H2O = myo-inositol + phosphate</text>
        <dbReference type="Rhea" id="RHEA:24056"/>
        <dbReference type="ChEBI" id="CHEBI:15377"/>
        <dbReference type="ChEBI" id="CHEBI:17268"/>
        <dbReference type="ChEBI" id="CHEBI:43474"/>
        <dbReference type="ChEBI" id="CHEBI:84139"/>
        <dbReference type="EC" id="3.1.3.25"/>
    </reaction>
</comment>
<evidence type="ECO:0000256" key="10">
    <source>
        <dbReference type="PIRSR" id="PIRSR600760-2"/>
    </source>
</evidence>
<evidence type="ECO:0000256" key="2">
    <source>
        <dbReference type="ARBA" id="ARBA00001946"/>
    </source>
</evidence>
<proteinExistence type="inferred from homology"/>
<dbReference type="GO" id="GO:0046872">
    <property type="term" value="F:metal ion binding"/>
    <property type="evidence" value="ECO:0007669"/>
    <property type="project" value="UniProtKB-KW"/>
</dbReference>
<dbReference type="InterPro" id="IPR020550">
    <property type="entry name" value="Inositol_monophosphatase_CS"/>
</dbReference>
<comment type="similarity">
    <text evidence="4 11">Belongs to the inositol monophosphatase superfamily.</text>
</comment>
<dbReference type="PROSITE" id="PS00629">
    <property type="entry name" value="IMP_1"/>
    <property type="match status" value="1"/>
</dbReference>
<comment type="caution">
    <text evidence="12">The sequence shown here is derived from an EMBL/GenBank/DDBJ whole genome shotgun (WGS) entry which is preliminary data.</text>
</comment>
<dbReference type="GO" id="GO:0004401">
    <property type="term" value="F:histidinol-phosphatase activity"/>
    <property type="evidence" value="ECO:0007669"/>
    <property type="project" value="UniProtKB-EC"/>
</dbReference>
<dbReference type="SUPFAM" id="SSF56655">
    <property type="entry name" value="Carbohydrate phosphatase"/>
    <property type="match status" value="1"/>
</dbReference>
<dbReference type="RefSeq" id="WP_311734005.1">
    <property type="nucleotide sequence ID" value="NZ_JACHMP010000001.1"/>
</dbReference>
<dbReference type="GO" id="GO:0006020">
    <property type="term" value="P:inositol metabolic process"/>
    <property type="evidence" value="ECO:0007669"/>
    <property type="project" value="TreeGrafter"/>
</dbReference>
<evidence type="ECO:0000256" key="6">
    <source>
        <dbReference type="ARBA" id="ARBA00022801"/>
    </source>
</evidence>
<dbReference type="InterPro" id="IPR033942">
    <property type="entry name" value="IMPase"/>
</dbReference>
<comment type="function">
    <text evidence="9">Catalyzes the dephosphorylation of histidinol-phosphate to histidinol, the direct precursor of histidine.</text>
</comment>
<feature type="binding site" evidence="10">
    <location>
        <position position="84"/>
    </location>
    <ligand>
        <name>Mg(2+)</name>
        <dbReference type="ChEBI" id="CHEBI:18420"/>
        <label>1</label>
        <note>catalytic</note>
    </ligand>
</feature>
<feature type="binding site" evidence="10">
    <location>
        <position position="208"/>
    </location>
    <ligand>
        <name>Mg(2+)</name>
        <dbReference type="ChEBI" id="CHEBI:18420"/>
        <label>1</label>
        <note>catalytic</note>
    </ligand>
</feature>
<dbReference type="PANTHER" id="PTHR20854">
    <property type="entry name" value="INOSITOL MONOPHOSPHATASE"/>
    <property type="match status" value="1"/>
</dbReference>
<accession>A0A7W9IKH1</accession>
<dbReference type="Gene3D" id="3.40.190.80">
    <property type="match status" value="1"/>
</dbReference>
<dbReference type="EC" id="3.1.3.25" evidence="11"/>
<evidence type="ECO:0000256" key="1">
    <source>
        <dbReference type="ARBA" id="ARBA00001033"/>
    </source>
</evidence>
<dbReference type="GO" id="GO:0046854">
    <property type="term" value="P:phosphatidylinositol phosphate biosynthetic process"/>
    <property type="evidence" value="ECO:0007669"/>
    <property type="project" value="InterPro"/>
</dbReference>
<gene>
    <name evidence="12" type="ORF">F4562_005409</name>
</gene>
<dbReference type="Pfam" id="PF00459">
    <property type="entry name" value="Inositol_P"/>
    <property type="match status" value="1"/>
</dbReference>
<dbReference type="PANTHER" id="PTHR20854:SF4">
    <property type="entry name" value="INOSITOL-1-MONOPHOSPHATASE-RELATED"/>
    <property type="match status" value="1"/>
</dbReference>
<dbReference type="Gene3D" id="3.30.540.10">
    <property type="entry name" value="Fructose-1,6-Bisphosphatase, subunit A, domain 1"/>
    <property type="match status" value="1"/>
</dbReference>
<dbReference type="PRINTS" id="PR00377">
    <property type="entry name" value="IMPHPHTASES"/>
</dbReference>
<feature type="binding site" evidence="10">
    <location>
        <position position="66"/>
    </location>
    <ligand>
        <name>Mg(2+)</name>
        <dbReference type="ChEBI" id="CHEBI:18420"/>
        <label>1</label>
        <note>catalytic</note>
    </ligand>
</feature>
<comment type="pathway">
    <text evidence="3">Amino-acid biosynthesis; L-histidine biosynthesis; L-histidine from 5-phospho-alpha-D-ribose 1-diphosphate: step 8/9.</text>
</comment>
<dbReference type="GO" id="GO:0008934">
    <property type="term" value="F:inositol monophosphate 1-phosphatase activity"/>
    <property type="evidence" value="ECO:0007669"/>
    <property type="project" value="InterPro"/>
</dbReference>
<sequence>MIFGRLAEEIAREAGEMLLAKRPDRPQVLATKSSPTDVVTALDRACEELIRSRIRAVRPDDAILGEEGGQAGDGRVRWVVDPIDGTVNFLYGIPDWAVSIAVEADGEVIAGAVNVVPRGEVFTAVKGGGAWLAGERLRCNAGVPLEQALIATGFGYDSGRRRVQAEVLGQVLPRVRDIRRGGSAASDLCSVAAGRVDGYYERGLNAWDHAAGGLVAAEAGARVGGLAGRPGGSELLLCAAPELFEELHDLLLPLDPERDA</sequence>
<comment type="catalytic activity">
    <reaction evidence="8">
        <text>L-histidinol phosphate + H2O = L-histidinol + phosphate</text>
        <dbReference type="Rhea" id="RHEA:14465"/>
        <dbReference type="ChEBI" id="CHEBI:15377"/>
        <dbReference type="ChEBI" id="CHEBI:43474"/>
        <dbReference type="ChEBI" id="CHEBI:57699"/>
        <dbReference type="ChEBI" id="CHEBI:57980"/>
        <dbReference type="EC" id="3.1.3.15"/>
    </reaction>
</comment>
<evidence type="ECO:0000256" key="11">
    <source>
        <dbReference type="RuleBase" id="RU364068"/>
    </source>
</evidence>
<keyword evidence="7 10" id="KW-0460">Magnesium</keyword>
<keyword evidence="13" id="KW-1185">Reference proteome</keyword>
<evidence type="ECO:0000256" key="5">
    <source>
        <dbReference type="ARBA" id="ARBA00022723"/>
    </source>
</evidence>
<keyword evidence="6 11" id="KW-0378">Hydrolase</keyword>
<evidence type="ECO:0000313" key="13">
    <source>
        <dbReference type="Proteomes" id="UP000540685"/>
    </source>
</evidence>
<dbReference type="EMBL" id="JACHMP010000001">
    <property type="protein sequence ID" value="MBB5822347.1"/>
    <property type="molecule type" value="Genomic_DNA"/>
</dbReference>
<dbReference type="InterPro" id="IPR020583">
    <property type="entry name" value="Inositol_monoP_metal-BS"/>
</dbReference>
<dbReference type="CDD" id="cd01639">
    <property type="entry name" value="IMPase"/>
    <property type="match status" value="1"/>
</dbReference>
<reference evidence="12 13" key="1">
    <citation type="submission" date="2020-08" db="EMBL/GenBank/DDBJ databases">
        <title>Sequencing the genomes of 1000 actinobacteria strains.</title>
        <authorList>
            <person name="Klenk H.-P."/>
        </authorList>
    </citation>
    <scope>NUCLEOTIDE SEQUENCE [LARGE SCALE GENOMIC DNA]</scope>
    <source>
        <strain evidence="12 13">DSM 46887</strain>
    </source>
</reference>
<feature type="binding site" evidence="10">
    <location>
        <position position="83"/>
    </location>
    <ligand>
        <name>Mg(2+)</name>
        <dbReference type="ChEBI" id="CHEBI:18420"/>
        <label>1</label>
        <note>catalytic</note>
    </ligand>
</feature>
<dbReference type="PROSITE" id="PS00630">
    <property type="entry name" value="IMP_2"/>
    <property type="match status" value="1"/>
</dbReference>
<protein>
    <recommendedName>
        <fullName evidence="11">Inositol-1-monophosphatase</fullName>
        <ecNumber evidence="11">3.1.3.25</ecNumber>
    </recommendedName>
</protein>
<dbReference type="GO" id="GO:0007165">
    <property type="term" value="P:signal transduction"/>
    <property type="evidence" value="ECO:0007669"/>
    <property type="project" value="TreeGrafter"/>
</dbReference>
<feature type="binding site" evidence="10">
    <location>
        <position position="81"/>
    </location>
    <ligand>
        <name>Mg(2+)</name>
        <dbReference type="ChEBI" id="CHEBI:18420"/>
        <label>1</label>
        <note>catalytic</note>
    </ligand>
</feature>